<evidence type="ECO:0000256" key="3">
    <source>
        <dbReference type="ARBA" id="ARBA00023001"/>
    </source>
</evidence>
<reference evidence="9 10" key="1">
    <citation type="journal article" date="2018" name="Nat. Ecol. Evol.">
        <title>Pezizomycetes genomes reveal the molecular basis of ectomycorrhizal truffle lifestyle.</title>
        <authorList>
            <person name="Murat C."/>
            <person name="Payen T."/>
            <person name="Noel B."/>
            <person name="Kuo A."/>
            <person name="Morin E."/>
            <person name="Chen J."/>
            <person name="Kohler A."/>
            <person name="Krizsan K."/>
            <person name="Balestrini R."/>
            <person name="Da Silva C."/>
            <person name="Montanini B."/>
            <person name="Hainaut M."/>
            <person name="Levati E."/>
            <person name="Barry K.W."/>
            <person name="Belfiori B."/>
            <person name="Cichocki N."/>
            <person name="Clum A."/>
            <person name="Dockter R.B."/>
            <person name="Fauchery L."/>
            <person name="Guy J."/>
            <person name="Iotti M."/>
            <person name="Le Tacon F."/>
            <person name="Lindquist E.A."/>
            <person name="Lipzen A."/>
            <person name="Malagnac F."/>
            <person name="Mello A."/>
            <person name="Molinier V."/>
            <person name="Miyauchi S."/>
            <person name="Poulain J."/>
            <person name="Riccioni C."/>
            <person name="Rubini A."/>
            <person name="Sitrit Y."/>
            <person name="Splivallo R."/>
            <person name="Traeger S."/>
            <person name="Wang M."/>
            <person name="Zifcakova L."/>
            <person name="Wipf D."/>
            <person name="Zambonelli A."/>
            <person name="Paolocci F."/>
            <person name="Nowrousian M."/>
            <person name="Ottonello S."/>
            <person name="Baldrian P."/>
            <person name="Spatafora J.W."/>
            <person name="Henrissat B."/>
            <person name="Nagy L.G."/>
            <person name="Aury J.M."/>
            <person name="Wincker P."/>
            <person name="Grigoriev I.V."/>
            <person name="Bonfante P."/>
            <person name="Martin F.M."/>
        </authorList>
    </citation>
    <scope>NUCLEOTIDE SEQUENCE [LARGE SCALE GENOMIC DNA]</scope>
    <source>
        <strain evidence="9 10">ATCC MYA-4762</strain>
    </source>
</reference>
<dbReference type="GO" id="GO:0016798">
    <property type="term" value="F:hydrolase activity, acting on glycosyl bonds"/>
    <property type="evidence" value="ECO:0007669"/>
    <property type="project" value="UniProtKB-KW"/>
</dbReference>
<protein>
    <submittedName>
        <fullName evidence="9">CEL6 protein</fullName>
    </submittedName>
</protein>
<dbReference type="InterPro" id="IPR052025">
    <property type="entry name" value="Xyloglucanase_GH74"/>
</dbReference>
<dbReference type="AlphaFoldDB" id="A0A3N4M218"/>
<keyword evidence="6" id="KW-0624">Polysaccharide degradation</keyword>
<dbReference type="GO" id="GO:0010411">
    <property type="term" value="P:xyloglucan metabolic process"/>
    <property type="evidence" value="ECO:0007669"/>
    <property type="project" value="TreeGrafter"/>
</dbReference>
<dbReference type="Gene3D" id="2.130.10.10">
    <property type="entry name" value="YVTN repeat-like/Quinoprotein amine dehydrogenase"/>
    <property type="match status" value="2"/>
</dbReference>
<keyword evidence="5" id="KW-0326">Glycosidase</keyword>
<evidence type="ECO:0000256" key="6">
    <source>
        <dbReference type="ARBA" id="ARBA00023326"/>
    </source>
</evidence>
<dbReference type="OrthoDB" id="2151161at2759"/>
<comment type="similarity">
    <text evidence="7">Belongs to the glycosyl hydrolase 74 family.</text>
</comment>
<evidence type="ECO:0000313" key="9">
    <source>
        <dbReference type="EMBL" id="RPB29203.1"/>
    </source>
</evidence>
<proteinExistence type="inferred from homology"/>
<evidence type="ECO:0000256" key="7">
    <source>
        <dbReference type="ARBA" id="ARBA00037986"/>
    </source>
</evidence>
<dbReference type="SUPFAM" id="SSF110296">
    <property type="entry name" value="Oligoxyloglucan reducing end-specific cellobiohydrolase"/>
    <property type="match status" value="2"/>
</dbReference>
<dbReference type="GO" id="GO:0030245">
    <property type="term" value="P:cellulose catabolic process"/>
    <property type="evidence" value="ECO:0007669"/>
    <property type="project" value="UniProtKB-KW"/>
</dbReference>
<evidence type="ECO:0000256" key="4">
    <source>
        <dbReference type="ARBA" id="ARBA00023277"/>
    </source>
</evidence>
<keyword evidence="4" id="KW-0119">Carbohydrate metabolism</keyword>
<dbReference type="PANTHER" id="PTHR43739:SF2">
    <property type="entry name" value="OLIGOXYLOGLUCAN-REDUCING END-SPECIFIC XYLOGLUCANASE-RELATED"/>
    <property type="match status" value="1"/>
</dbReference>
<gene>
    <name evidence="9" type="ORF">L211DRAFT_845199</name>
</gene>
<feature type="chain" id="PRO_5018263682" evidence="8">
    <location>
        <begin position="25"/>
        <end position="752"/>
    </location>
</feature>
<dbReference type="EMBL" id="ML121528">
    <property type="protein sequence ID" value="RPB29203.1"/>
    <property type="molecule type" value="Genomic_DNA"/>
</dbReference>
<evidence type="ECO:0000256" key="5">
    <source>
        <dbReference type="ARBA" id="ARBA00023295"/>
    </source>
</evidence>
<accession>A0A3N4M218</accession>
<sequence length="752" mass="80217">MAETMKFLLTAGFVFVALTGLAASAPLQCYNFNNVRIGGGGGFVPGIVFNPGMKGLAYARTDIGGAYRLRTDGSHQWDPLLDAVNGTNWGDWYIDSIATDPVEVSRVYLFAGAYTNSWDPNNASILRSTDYGRTFSKTKLPFKTGGNMPGRGMGERLAIDPNMNRVLYLGTRSGNGLYKSSDYGATWSKVTSFPNPGTWRVDPSDTVGLNGDIIGIVWVTFDTTSGTPGKRSKRIFVGVAEKGAETIYVTKDGGSTWSKLAGQPIGYIPHRSVFSPKEKVLYVSYTDGAGPIDGSAGYLQKYNLTDQSWTDISPVKDAFGYGGLTIDLQKPGTLMVANLNQWWPDANIWRSTDSGKTWRGIWEWAPGPQKLFFKYDVSSAPWLDSGGESRKSVGWMIEGLAIDPFDSNHFLYGTGATVLGSRNALNWDNPDANNRSITLESLAAGIQETSVQALLAPPVGPPLISAVGDITGFVHKSLDVAPPDYFKNALWSTTCDLDYAGNVPTKIVRIGTDGSGAKKQVAISTDSGATWVEHAGAPRTINSGTIALSANGRSYVWRTGSGSVLVSNSDSAAFVASSGVPSGAIIASDRLADHRFYAASGNAFYVSNDGGVTFTKTAAFTASSSAAAFEIVAHPTKQRDVWVSSSAGLHHSTDSGKTWTTISAVSRGYNVSLGAPKTARGYPAIYLVGVVDGIQGVYKSDDAGIHWVKINDATKWGGGRPDAIPVSADLRQYGRVFLGTNGRGIFQASPCY</sequence>
<keyword evidence="2" id="KW-0378">Hydrolase</keyword>
<keyword evidence="10" id="KW-1185">Reference proteome</keyword>
<organism evidence="9 10">
    <name type="scientific">Terfezia boudieri ATCC MYA-4762</name>
    <dbReference type="NCBI Taxonomy" id="1051890"/>
    <lineage>
        <taxon>Eukaryota</taxon>
        <taxon>Fungi</taxon>
        <taxon>Dikarya</taxon>
        <taxon>Ascomycota</taxon>
        <taxon>Pezizomycotina</taxon>
        <taxon>Pezizomycetes</taxon>
        <taxon>Pezizales</taxon>
        <taxon>Pezizaceae</taxon>
        <taxon>Terfezia</taxon>
    </lineage>
</organism>
<dbReference type="PANTHER" id="PTHR43739">
    <property type="entry name" value="XYLOGLUCANASE (EUROFUNG)"/>
    <property type="match status" value="1"/>
</dbReference>
<dbReference type="FunFam" id="2.130.10.10:FF:000534">
    <property type="entry name" value="Xyloglucanase Xgh74A"/>
    <property type="match status" value="1"/>
</dbReference>
<name>A0A3N4M218_9PEZI</name>
<dbReference type="CDD" id="cd15482">
    <property type="entry name" value="Sialidase_non-viral"/>
    <property type="match status" value="1"/>
</dbReference>
<feature type="signal peptide" evidence="8">
    <location>
        <begin position="1"/>
        <end position="24"/>
    </location>
</feature>
<dbReference type="STRING" id="1051890.A0A3N4M218"/>
<keyword evidence="3" id="KW-0136">Cellulose degradation</keyword>
<dbReference type="InParanoid" id="A0A3N4M218"/>
<dbReference type="InterPro" id="IPR015943">
    <property type="entry name" value="WD40/YVTN_repeat-like_dom_sf"/>
</dbReference>
<evidence type="ECO:0000256" key="1">
    <source>
        <dbReference type="ARBA" id="ARBA00022729"/>
    </source>
</evidence>
<evidence type="ECO:0000313" key="10">
    <source>
        <dbReference type="Proteomes" id="UP000267821"/>
    </source>
</evidence>
<evidence type="ECO:0000256" key="2">
    <source>
        <dbReference type="ARBA" id="ARBA00022801"/>
    </source>
</evidence>
<evidence type="ECO:0000256" key="8">
    <source>
        <dbReference type="SAM" id="SignalP"/>
    </source>
</evidence>
<dbReference type="Proteomes" id="UP000267821">
    <property type="component" value="Unassembled WGS sequence"/>
</dbReference>
<keyword evidence="1 8" id="KW-0732">Signal</keyword>